<feature type="transmembrane region" description="Helical" evidence="7">
    <location>
        <begin position="100"/>
        <end position="121"/>
    </location>
</feature>
<evidence type="ECO:0000256" key="3">
    <source>
        <dbReference type="ARBA" id="ARBA00022475"/>
    </source>
</evidence>
<feature type="transmembrane region" description="Helical" evidence="7">
    <location>
        <begin position="230"/>
        <end position="255"/>
    </location>
</feature>
<keyword evidence="6 7" id="KW-0472">Membrane</keyword>
<reference evidence="9 10" key="1">
    <citation type="submission" date="2022-06" db="EMBL/GenBank/DDBJ databases">
        <title>Pseudarthrobacter sp. strain RMG13 Genome sequencing and assembly.</title>
        <authorList>
            <person name="Kim I."/>
        </authorList>
    </citation>
    <scope>NUCLEOTIDE SEQUENCE [LARGE SCALE GENOMIC DNA]</scope>
    <source>
        <strain evidence="9 10">RMG13</strain>
    </source>
</reference>
<comment type="subcellular location">
    <subcellularLocation>
        <location evidence="1 7">Cell membrane</location>
        <topology evidence="1 7">Multi-pass membrane protein</topology>
    </subcellularLocation>
</comment>
<evidence type="ECO:0000313" key="9">
    <source>
        <dbReference type="EMBL" id="MCP8999318.1"/>
    </source>
</evidence>
<feature type="domain" description="ABC transmembrane type-1" evidence="8">
    <location>
        <begin position="96"/>
        <end position="313"/>
    </location>
</feature>
<dbReference type="SUPFAM" id="SSF161098">
    <property type="entry name" value="MetI-like"/>
    <property type="match status" value="1"/>
</dbReference>
<keyword evidence="3" id="KW-1003">Cell membrane</keyword>
<dbReference type="PANTHER" id="PTHR43227:SF8">
    <property type="entry name" value="DIACETYLCHITOBIOSE UPTAKE SYSTEM PERMEASE PROTEIN DASB"/>
    <property type="match status" value="1"/>
</dbReference>
<dbReference type="InterPro" id="IPR000515">
    <property type="entry name" value="MetI-like"/>
</dbReference>
<proteinExistence type="inferred from homology"/>
<accession>A0ABT1LLI0</accession>
<dbReference type="PROSITE" id="PS50928">
    <property type="entry name" value="ABC_TM1"/>
    <property type="match status" value="1"/>
</dbReference>
<feature type="transmembrane region" description="Helical" evidence="7">
    <location>
        <begin position="31"/>
        <end position="56"/>
    </location>
</feature>
<dbReference type="InterPro" id="IPR050809">
    <property type="entry name" value="UgpAE/MalFG_permease"/>
</dbReference>
<sequence length="321" mass="35219">MSKLTAAPLQTQVPAPRKIPKKPLLKRLTKGGFIAALPFLAPALAAYVVFVIGPMVSAVRLSLYEWSGFNADPQVFVGFQNYVRLFTQDPVFWTAMQNTIIWVLLSLVIPTTLGLAMALALNRPIFGRNLFRSVFYIPGVLAPIAIANMWRWMYNPNYGVFSELAKAWHLGDGSGVTFLSDPKLAIYAIFAAFVWQIAGLNMVLFLAGLQSVSKELVEAARLDGATSWKVFRHVTFPALRPTVVVVMVLTIVHSIKVFDLVVGMTGGGPAQSSQVLALWSYSQSFLQHDFGMGNAIATVLLAVTLVLVIPYLIWSTKGNED</sequence>
<keyword evidence="5 7" id="KW-1133">Transmembrane helix</keyword>
<evidence type="ECO:0000313" key="10">
    <source>
        <dbReference type="Proteomes" id="UP001524318"/>
    </source>
</evidence>
<dbReference type="CDD" id="cd06261">
    <property type="entry name" value="TM_PBP2"/>
    <property type="match status" value="1"/>
</dbReference>
<evidence type="ECO:0000256" key="2">
    <source>
        <dbReference type="ARBA" id="ARBA00022448"/>
    </source>
</evidence>
<gene>
    <name evidence="9" type="ORF">NFC73_06135</name>
</gene>
<dbReference type="PANTHER" id="PTHR43227">
    <property type="entry name" value="BLL4140 PROTEIN"/>
    <property type="match status" value="1"/>
</dbReference>
<feature type="transmembrane region" description="Helical" evidence="7">
    <location>
        <begin position="133"/>
        <end position="153"/>
    </location>
</feature>
<dbReference type="Gene3D" id="1.10.3720.10">
    <property type="entry name" value="MetI-like"/>
    <property type="match status" value="1"/>
</dbReference>
<feature type="transmembrane region" description="Helical" evidence="7">
    <location>
        <begin position="184"/>
        <end position="209"/>
    </location>
</feature>
<evidence type="ECO:0000256" key="5">
    <source>
        <dbReference type="ARBA" id="ARBA00022989"/>
    </source>
</evidence>
<dbReference type="RefSeq" id="WP_246848512.1">
    <property type="nucleotide sequence ID" value="NZ_JANCLV010000003.1"/>
</dbReference>
<evidence type="ECO:0000256" key="7">
    <source>
        <dbReference type="RuleBase" id="RU363032"/>
    </source>
</evidence>
<protein>
    <submittedName>
        <fullName evidence="9">Sugar ABC transporter permease</fullName>
    </submittedName>
</protein>
<organism evidence="9 10">
    <name type="scientific">Pseudarthrobacter humi</name>
    <dbReference type="NCBI Taxonomy" id="2952523"/>
    <lineage>
        <taxon>Bacteria</taxon>
        <taxon>Bacillati</taxon>
        <taxon>Actinomycetota</taxon>
        <taxon>Actinomycetes</taxon>
        <taxon>Micrococcales</taxon>
        <taxon>Micrococcaceae</taxon>
        <taxon>Pseudarthrobacter</taxon>
    </lineage>
</organism>
<comment type="caution">
    <text evidence="9">The sequence shown here is derived from an EMBL/GenBank/DDBJ whole genome shotgun (WGS) entry which is preliminary data.</text>
</comment>
<evidence type="ECO:0000259" key="8">
    <source>
        <dbReference type="PROSITE" id="PS50928"/>
    </source>
</evidence>
<dbReference type="InterPro" id="IPR035906">
    <property type="entry name" value="MetI-like_sf"/>
</dbReference>
<keyword evidence="10" id="KW-1185">Reference proteome</keyword>
<evidence type="ECO:0000256" key="6">
    <source>
        <dbReference type="ARBA" id="ARBA00023136"/>
    </source>
</evidence>
<evidence type="ECO:0000256" key="1">
    <source>
        <dbReference type="ARBA" id="ARBA00004651"/>
    </source>
</evidence>
<name>A0ABT1LLI0_9MICC</name>
<evidence type="ECO:0000256" key="4">
    <source>
        <dbReference type="ARBA" id="ARBA00022692"/>
    </source>
</evidence>
<dbReference type="EMBL" id="JANCLV010000003">
    <property type="protein sequence ID" value="MCP8999318.1"/>
    <property type="molecule type" value="Genomic_DNA"/>
</dbReference>
<feature type="transmembrane region" description="Helical" evidence="7">
    <location>
        <begin position="295"/>
        <end position="314"/>
    </location>
</feature>
<dbReference type="Proteomes" id="UP001524318">
    <property type="component" value="Unassembled WGS sequence"/>
</dbReference>
<dbReference type="Pfam" id="PF00528">
    <property type="entry name" value="BPD_transp_1"/>
    <property type="match status" value="1"/>
</dbReference>
<comment type="similarity">
    <text evidence="7">Belongs to the binding-protein-dependent transport system permease family.</text>
</comment>
<keyword evidence="2 7" id="KW-0813">Transport</keyword>
<keyword evidence="4 7" id="KW-0812">Transmembrane</keyword>